<keyword evidence="6" id="KW-0963">Cytoplasm</keyword>
<reference evidence="8 11" key="2">
    <citation type="submission" date="2018-03" db="EMBL/GenBank/DDBJ databases">
        <title>Genomic Encyclopedia of Archaeal and Bacterial Type Strains, Phase II (KMG-II): from individual species to whole genera.</title>
        <authorList>
            <person name="Goeker M."/>
        </authorList>
    </citation>
    <scope>NUCLEOTIDE SEQUENCE [LARGE SCALE GENOMIC DNA]</scope>
    <source>
        <strain evidence="8 11">DSM 29956</strain>
    </source>
</reference>
<dbReference type="GO" id="GO:0006400">
    <property type="term" value="P:tRNA modification"/>
    <property type="evidence" value="ECO:0007669"/>
    <property type="project" value="UniProtKB-UniRule"/>
</dbReference>
<dbReference type="EC" id="6.3.4.19" evidence="6"/>
<dbReference type="GO" id="GO:0005737">
    <property type="term" value="C:cytoplasm"/>
    <property type="evidence" value="ECO:0007669"/>
    <property type="project" value="UniProtKB-SubCell"/>
</dbReference>
<dbReference type="PANTHER" id="PTHR43033">
    <property type="entry name" value="TRNA(ILE)-LYSIDINE SYNTHASE-RELATED"/>
    <property type="match status" value="1"/>
</dbReference>
<evidence type="ECO:0000256" key="4">
    <source>
        <dbReference type="ARBA" id="ARBA00022840"/>
    </source>
</evidence>
<evidence type="ECO:0000313" key="11">
    <source>
        <dbReference type="Proteomes" id="UP000240624"/>
    </source>
</evidence>
<keyword evidence="3" id="KW-0547">Nucleotide-binding</keyword>
<evidence type="ECO:0000256" key="2">
    <source>
        <dbReference type="ARBA" id="ARBA00022694"/>
    </source>
</evidence>
<organism evidence="9 10">
    <name type="scientific">Limimaricola soesokkakensis</name>
    <dbReference type="NCBI Taxonomy" id="1343159"/>
    <lineage>
        <taxon>Bacteria</taxon>
        <taxon>Pseudomonadati</taxon>
        <taxon>Pseudomonadota</taxon>
        <taxon>Alphaproteobacteria</taxon>
        <taxon>Rhodobacterales</taxon>
        <taxon>Paracoccaceae</taxon>
        <taxon>Limimaricola</taxon>
    </lineage>
</organism>
<dbReference type="InterPro" id="IPR011063">
    <property type="entry name" value="TilS/TtcA_N"/>
</dbReference>
<comment type="subcellular location">
    <subcellularLocation>
        <location evidence="6">Cytoplasm</location>
    </subcellularLocation>
</comment>
<dbReference type="NCBIfam" id="TIGR02432">
    <property type="entry name" value="lysidine_TilS_N"/>
    <property type="match status" value="1"/>
</dbReference>
<dbReference type="Proteomes" id="UP000193495">
    <property type="component" value="Unassembled WGS sequence"/>
</dbReference>
<reference evidence="9 10" key="1">
    <citation type="submission" date="2017-03" db="EMBL/GenBank/DDBJ databases">
        <authorList>
            <person name="Afonso C.L."/>
            <person name="Miller P.J."/>
            <person name="Scott M.A."/>
            <person name="Spackman E."/>
            <person name="Goraichik I."/>
            <person name="Dimitrov K.M."/>
            <person name="Suarez D.L."/>
            <person name="Swayne D.E."/>
        </authorList>
    </citation>
    <scope>NUCLEOTIDE SEQUENCE [LARGE SCALE GENOMIC DNA]</scope>
    <source>
        <strain evidence="9 10">CECT 8367</strain>
    </source>
</reference>
<comment type="caution">
    <text evidence="6">Lacks conserved residue(s) required for the propagation of feature annotation.</text>
</comment>
<comment type="function">
    <text evidence="6">Ligates lysine onto the cytidine present at position 34 of the AUA codon-specific tRNA(Ile) that contains the anticodon CAU, in an ATP-dependent manner. Cytidine is converted to lysidine, thus changing the amino acid specificity of the tRNA from methionine to isoleucine.</text>
</comment>
<evidence type="ECO:0000256" key="1">
    <source>
        <dbReference type="ARBA" id="ARBA00022598"/>
    </source>
</evidence>
<keyword evidence="1 6" id="KW-0436">Ligase</keyword>
<evidence type="ECO:0000256" key="5">
    <source>
        <dbReference type="ARBA" id="ARBA00048539"/>
    </source>
</evidence>
<comment type="similarity">
    <text evidence="6">Belongs to the tRNA(Ile)-lysidine synthase family.</text>
</comment>
<dbReference type="CDD" id="cd01992">
    <property type="entry name" value="TilS_N"/>
    <property type="match status" value="1"/>
</dbReference>
<proteinExistence type="inferred from homology"/>
<dbReference type="InterPro" id="IPR014729">
    <property type="entry name" value="Rossmann-like_a/b/a_fold"/>
</dbReference>
<protein>
    <recommendedName>
        <fullName evidence="6">tRNA(Ile)-lysidine synthase</fullName>
        <ecNumber evidence="6">6.3.4.19</ecNumber>
    </recommendedName>
    <alternativeName>
        <fullName evidence="6">tRNA(Ile)-2-lysyl-cytidine synthase</fullName>
    </alternativeName>
    <alternativeName>
        <fullName evidence="6">tRNA(Ile)-lysidine synthetase</fullName>
    </alternativeName>
</protein>
<dbReference type="Proteomes" id="UP000240624">
    <property type="component" value="Unassembled WGS sequence"/>
</dbReference>
<comment type="catalytic activity">
    <reaction evidence="5 6">
        <text>cytidine(34) in tRNA(Ile2) + L-lysine + ATP = lysidine(34) in tRNA(Ile2) + AMP + diphosphate + H(+)</text>
        <dbReference type="Rhea" id="RHEA:43744"/>
        <dbReference type="Rhea" id="RHEA-COMP:10625"/>
        <dbReference type="Rhea" id="RHEA-COMP:10670"/>
        <dbReference type="ChEBI" id="CHEBI:15378"/>
        <dbReference type="ChEBI" id="CHEBI:30616"/>
        <dbReference type="ChEBI" id="CHEBI:32551"/>
        <dbReference type="ChEBI" id="CHEBI:33019"/>
        <dbReference type="ChEBI" id="CHEBI:82748"/>
        <dbReference type="ChEBI" id="CHEBI:83665"/>
        <dbReference type="ChEBI" id="CHEBI:456215"/>
        <dbReference type="EC" id="6.3.4.19"/>
    </reaction>
</comment>
<dbReference type="InterPro" id="IPR012094">
    <property type="entry name" value="tRNA_Ile_lys_synt"/>
</dbReference>
<evidence type="ECO:0000313" key="9">
    <source>
        <dbReference type="EMBL" id="SLN16896.1"/>
    </source>
</evidence>
<dbReference type="AlphaFoldDB" id="A0A1X6YBS9"/>
<evidence type="ECO:0000313" key="8">
    <source>
        <dbReference type="EMBL" id="PSK87092.1"/>
    </source>
</evidence>
<dbReference type="EMBL" id="FWFY01000001">
    <property type="protein sequence ID" value="SLN16896.1"/>
    <property type="molecule type" value="Genomic_DNA"/>
</dbReference>
<feature type="domain" description="tRNA(Ile)-lysidine/2-thiocytidine synthase N-terminal" evidence="7">
    <location>
        <begin position="1"/>
        <end position="168"/>
    </location>
</feature>
<dbReference type="Gene3D" id="3.40.50.620">
    <property type="entry name" value="HUPs"/>
    <property type="match status" value="1"/>
</dbReference>
<dbReference type="GO" id="GO:0005524">
    <property type="term" value="F:ATP binding"/>
    <property type="evidence" value="ECO:0007669"/>
    <property type="project" value="UniProtKB-KW"/>
</dbReference>
<evidence type="ECO:0000256" key="6">
    <source>
        <dbReference type="HAMAP-Rule" id="MF_01161"/>
    </source>
</evidence>
<evidence type="ECO:0000259" key="7">
    <source>
        <dbReference type="Pfam" id="PF01171"/>
    </source>
</evidence>
<gene>
    <name evidence="6 9" type="primary">tilS</name>
    <name evidence="8" type="ORF">CLV79_103139</name>
    <name evidence="9" type="ORF">LOS8367_00260</name>
</gene>
<evidence type="ECO:0000313" key="10">
    <source>
        <dbReference type="Proteomes" id="UP000193495"/>
    </source>
</evidence>
<dbReference type="SUPFAM" id="SSF52402">
    <property type="entry name" value="Adenine nucleotide alpha hydrolases-like"/>
    <property type="match status" value="1"/>
</dbReference>
<accession>A0A1X6YBS9</accession>
<keyword evidence="11" id="KW-1185">Reference proteome</keyword>
<keyword evidence="2 6" id="KW-0819">tRNA processing</keyword>
<dbReference type="InterPro" id="IPR012795">
    <property type="entry name" value="tRNA_Ile_lys_synt_N"/>
</dbReference>
<keyword evidence="4" id="KW-0067">ATP-binding</keyword>
<name>A0A1X6YBS9_9RHOB</name>
<dbReference type="GO" id="GO:0032267">
    <property type="term" value="F:tRNA(Ile)-lysidine synthase activity"/>
    <property type="evidence" value="ECO:0007669"/>
    <property type="project" value="UniProtKB-EC"/>
</dbReference>
<sequence length="378" mass="40977">MALLHMIGPAARARGLACRVATVDHGLRPEARAEAERVAAACARLDLPHEILDWTGWDERGNLQDAARRARQALLADWARRHNLDAVALGHTRDDQAETVLMRLARGSGVDGLSGMAPARTAAGLLWLRPLLDLGRVELRDWLESRGIGWDEDPSNADIRFQRVRARRALTVLEPVGVTPNGLVATAERMALARAALEHLADTLSARAVHLAAGAVAIDQRALTEAPEETRLRLVSAALRWIAGSDYRPRIEALRAALAGASVRRRTLGGVVLETWRGTLWLSREVAATGPDAKPDALWDGRWQLSGPELSGAHVAALGERGMPLCPKWRELGLPRAALLASPAVWRGETLVAAPCAGEPGEWSARIVADFPYRVLPH</sequence>
<evidence type="ECO:0000256" key="3">
    <source>
        <dbReference type="ARBA" id="ARBA00022741"/>
    </source>
</evidence>
<dbReference type="Pfam" id="PF01171">
    <property type="entry name" value="ATP_bind_3"/>
    <property type="match status" value="1"/>
</dbReference>
<dbReference type="HAMAP" id="MF_01161">
    <property type="entry name" value="tRNA_Ile_lys_synt"/>
    <property type="match status" value="1"/>
</dbReference>
<dbReference type="EMBL" id="PYGB01000003">
    <property type="protein sequence ID" value="PSK87092.1"/>
    <property type="molecule type" value="Genomic_DNA"/>
</dbReference>
<dbReference type="OrthoDB" id="9807403at2"/>
<dbReference type="PANTHER" id="PTHR43033:SF1">
    <property type="entry name" value="TRNA(ILE)-LYSIDINE SYNTHASE-RELATED"/>
    <property type="match status" value="1"/>
</dbReference>